<reference evidence="4" key="1">
    <citation type="submission" date="2020-10" db="EMBL/GenBank/DDBJ databases">
        <authorList>
            <person name="Gilroy R."/>
        </authorList>
    </citation>
    <scope>NUCLEOTIDE SEQUENCE</scope>
    <source>
        <strain evidence="4">CHK158-818</strain>
    </source>
</reference>
<sequence>MSKIKLTFLLALITLFSAQAQQYPKREFRGAWIQTVYQSQYQNMDKDEMQRYFTDILDKLKLYGINAVIFQIRPMADAFYKSDLEPWSKYFTGRQGQAPSPEWDPLEFMIEECHKRNMELHAWMNPFRVATGGTEPTDPNHIYYQHPEWFV</sequence>
<protein>
    <submittedName>
        <fullName evidence="4">Family 10 glycosylhydrolase</fullName>
    </submittedName>
</protein>
<organism evidence="4 5">
    <name type="scientific">Candidatus Gallibacteroides avistercoris</name>
    <dbReference type="NCBI Taxonomy" id="2840833"/>
    <lineage>
        <taxon>Bacteria</taxon>
        <taxon>Pseudomonadati</taxon>
        <taxon>Bacteroidota</taxon>
        <taxon>Bacteroidia</taxon>
        <taxon>Bacteroidales</taxon>
        <taxon>Bacteroidaceae</taxon>
        <taxon>Bacteroidaceae incertae sedis</taxon>
        <taxon>Candidatus Gallibacteroides</taxon>
    </lineage>
</organism>
<gene>
    <name evidence="4" type="ORF">IAB03_08455</name>
</gene>
<feature type="chain" id="PRO_5038974395" evidence="2">
    <location>
        <begin position="21"/>
        <end position="151"/>
    </location>
</feature>
<comment type="caution">
    <text evidence="4">The sequence shown here is derived from an EMBL/GenBank/DDBJ whole genome shotgun (WGS) entry which is preliminary data.</text>
</comment>
<dbReference type="Pfam" id="PF02638">
    <property type="entry name" value="GHL10"/>
    <property type="match status" value="1"/>
</dbReference>
<dbReference type="SUPFAM" id="SSF51445">
    <property type="entry name" value="(Trans)glycosidases"/>
    <property type="match status" value="1"/>
</dbReference>
<proteinExistence type="predicted"/>
<keyword evidence="1 2" id="KW-0732">Signal</keyword>
<evidence type="ECO:0000313" key="5">
    <source>
        <dbReference type="Proteomes" id="UP000824112"/>
    </source>
</evidence>
<evidence type="ECO:0000256" key="1">
    <source>
        <dbReference type="ARBA" id="ARBA00022729"/>
    </source>
</evidence>
<dbReference type="InterPro" id="IPR003790">
    <property type="entry name" value="GHL10"/>
</dbReference>
<feature type="domain" description="Glycosyl hydrolase-like 10" evidence="3">
    <location>
        <begin position="27"/>
        <end position="150"/>
    </location>
</feature>
<evidence type="ECO:0000259" key="3">
    <source>
        <dbReference type="Pfam" id="PF02638"/>
    </source>
</evidence>
<dbReference type="AlphaFoldDB" id="A0A9D1M952"/>
<dbReference type="PANTHER" id="PTHR43405">
    <property type="entry name" value="GLYCOSYL HYDROLASE DIGH"/>
    <property type="match status" value="1"/>
</dbReference>
<dbReference type="Proteomes" id="UP000824112">
    <property type="component" value="Unassembled WGS sequence"/>
</dbReference>
<feature type="signal peptide" evidence="2">
    <location>
        <begin position="1"/>
        <end position="20"/>
    </location>
</feature>
<dbReference type="EMBL" id="DVNA01000190">
    <property type="protein sequence ID" value="HIU55818.1"/>
    <property type="molecule type" value="Genomic_DNA"/>
</dbReference>
<accession>A0A9D1M952</accession>
<feature type="non-terminal residue" evidence="4">
    <location>
        <position position="151"/>
    </location>
</feature>
<name>A0A9D1M952_9BACT</name>
<dbReference type="Gene3D" id="3.20.20.80">
    <property type="entry name" value="Glycosidases"/>
    <property type="match status" value="1"/>
</dbReference>
<evidence type="ECO:0000313" key="4">
    <source>
        <dbReference type="EMBL" id="HIU55818.1"/>
    </source>
</evidence>
<dbReference type="PANTHER" id="PTHR43405:SF1">
    <property type="entry name" value="GLYCOSYL HYDROLASE DIGH"/>
    <property type="match status" value="1"/>
</dbReference>
<evidence type="ECO:0000256" key="2">
    <source>
        <dbReference type="SAM" id="SignalP"/>
    </source>
</evidence>
<dbReference type="InterPro" id="IPR052177">
    <property type="entry name" value="Divisome_Glycosyl_Hydrolase"/>
</dbReference>
<dbReference type="InterPro" id="IPR017853">
    <property type="entry name" value="GH"/>
</dbReference>
<reference evidence="4" key="2">
    <citation type="journal article" date="2021" name="PeerJ">
        <title>Extensive microbial diversity within the chicken gut microbiome revealed by metagenomics and culture.</title>
        <authorList>
            <person name="Gilroy R."/>
            <person name="Ravi A."/>
            <person name="Getino M."/>
            <person name="Pursley I."/>
            <person name="Horton D.L."/>
            <person name="Alikhan N.F."/>
            <person name="Baker D."/>
            <person name="Gharbi K."/>
            <person name="Hall N."/>
            <person name="Watson M."/>
            <person name="Adriaenssens E.M."/>
            <person name="Foster-Nyarko E."/>
            <person name="Jarju S."/>
            <person name="Secka A."/>
            <person name="Antonio M."/>
            <person name="Oren A."/>
            <person name="Chaudhuri R.R."/>
            <person name="La Ragione R."/>
            <person name="Hildebrand F."/>
            <person name="Pallen M.J."/>
        </authorList>
    </citation>
    <scope>NUCLEOTIDE SEQUENCE</scope>
    <source>
        <strain evidence="4">CHK158-818</strain>
    </source>
</reference>